<gene>
    <name evidence="2" type="ORF">ABE541_11905</name>
</gene>
<evidence type="ECO:0000313" key="3">
    <source>
        <dbReference type="Proteomes" id="UP001409291"/>
    </source>
</evidence>
<dbReference type="PANTHER" id="PTHR33495">
    <property type="entry name" value="ANTI-SIGMA FACTOR ANTAGONIST TM_1081-RELATED-RELATED"/>
    <property type="match status" value="1"/>
</dbReference>
<reference evidence="2 3" key="1">
    <citation type="submission" date="2024-04" db="EMBL/GenBank/DDBJ databases">
        <title>WGS of bacteria from Torrens River.</title>
        <authorList>
            <person name="Wyrsch E.R."/>
            <person name="Drigo B."/>
        </authorList>
    </citation>
    <scope>NUCLEOTIDE SEQUENCE [LARGE SCALE GENOMIC DNA]</scope>
    <source>
        <strain evidence="2 3">TWI391</strain>
    </source>
</reference>
<dbReference type="Gene3D" id="3.30.750.24">
    <property type="entry name" value="STAS domain"/>
    <property type="match status" value="1"/>
</dbReference>
<dbReference type="EMBL" id="JBDJNQ010000005">
    <property type="protein sequence ID" value="MEN5377967.1"/>
    <property type="molecule type" value="Genomic_DNA"/>
</dbReference>
<sequence length="126" mass="14392">MKYTIDKHDRYIVIEPLCDSLDAEKAIKLKGEFLLRNTVGQRNIILDLSNVRKIDESSIRLALLANRLCDSSGGLFILANLDSEVLEVLEMSHLQTNFTIVNSVKDAEDRVFAHEIELDYRGEKEK</sequence>
<dbReference type="PROSITE" id="PS50801">
    <property type="entry name" value="STAS"/>
    <property type="match status" value="1"/>
</dbReference>
<name>A0ABV0BTW6_9SPHI</name>
<evidence type="ECO:0000259" key="1">
    <source>
        <dbReference type="PROSITE" id="PS50801"/>
    </source>
</evidence>
<evidence type="ECO:0000313" key="2">
    <source>
        <dbReference type="EMBL" id="MEN5377967.1"/>
    </source>
</evidence>
<dbReference type="InterPro" id="IPR002645">
    <property type="entry name" value="STAS_dom"/>
</dbReference>
<dbReference type="CDD" id="cd07043">
    <property type="entry name" value="STAS_anti-anti-sigma_factors"/>
    <property type="match status" value="1"/>
</dbReference>
<protein>
    <submittedName>
        <fullName evidence="2">STAS domain-containing protein</fullName>
    </submittedName>
</protein>
<dbReference type="RefSeq" id="WP_132772477.1">
    <property type="nucleotide sequence ID" value="NZ_JAOQNK010000001.1"/>
</dbReference>
<accession>A0ABV0BTW6</accession>
<dbReference type="InterPro" id="IPR036513">
    <property type="entry name" value="STAS_dom_sf"/>
</dbReference>
<dbReference type="SUPFAM" id="SSF52091">
    <property type="entry name" value="SpoIIaa-like"/>
    <property type="match status" value="1"/>
</dbReference>
<comment type="caution">
    <text evidence="2">The sequence shown here is derived from an EMBL/GenBank/DDBJ whole genome shotgun (WGS) entry which is preliminary data.</text>
</comment>
<dbReference type="PANTHER" id="PTHR33495:SF2">
    <property type="entry name" value="ANTI-SIGMA FACTOR ANTAGONIST TM_1081-RELATED"/>
    <property type="match status" value="1"/>
</dbReference>
<feature type="domain" description="STAS" evidence="1">
    <location>
        <begin position="1"/>
        <end position="111"/>
    </location>
</feature>
<dbReference type="Pfam" id="PF01740">
    <property type="entry name" value="STAS"/>
    <property type="match status" value="1"/>
</dbReference>
<dbReference type="Proteomes" id="UP001409291">
    <property type="component" value="Unassembled WGS sequence"/>
</dbReference>
<keyword evidence="3" id="KW-1185">Reference proteome</keyword>
<organism evidence="2 3">
    <name type="scientific">Sphingobacterium kitahiroshimense</name>
    <dbReference type="NCBI Taxonomy" id="470446"/>
    <lineage>
        <taxon>Bacteria</taxon>
        <taxon>Pseudomonadati</taxon>
        <taxon>Bacteroidota</taxon>
        <taxon>Sphingobacteriia</taxon>
        <taxon>Sphingobacteriales</taxon>
        <taxon>Sphingobacteriaceae</taxon>
        <taxon>Sphingobacterium</taxon>
    </lineage>
</organism>
<proteinExistence type="predicted"/>